<dbReference type="AlphaFoldDB" id="A0A940MLM9"/>
<name>A0A940MLM9_9RHOB</name>
<keyword evidence="1" id="KW-0732">Signal</keyword>
<gene>
    <name evidence="2" type="ORF">J5474_05905</name>
</gene>
<feature type="signal peptide" evidence="1">
    <location>
        <begin position="1"/>
        <end position="21"/>
    </location>
</feature>
<evidence type="ECO:0000313" key="3">
    <source>
        <dbReference type="Proteomes" id="UP000675940"/>
    </source>
</evidence>
<dbReference type="Proteomes" id="UP000675940">
    <property type="component" value="Unassembled WGS sequence"/>
</dbReference>
<organism evidence="2 3">
    <name type="scientific">Sagittula salina</name>
    <dbReference type="NCBI Taxonomy" id="2820268"/>
    <lineage>
        <taxon>Bacteria</taxon>
        <taxon>Pseudomonadati</taxon>
        <taxon>Pseudomonadota</taxon>
        <taxon>Alphaproteobacteria</taxon>
        <taxon>Rhodobacterales</taxon>
        <taxon>Roseobacteraceae</taxon>
        <taxon>Sagittula</taxon>
    </lineage>
</organism>
<proteinExistence type="predicted"/>
<dbReference type="EMBL" id="JAGISH010000002">
    <property type="protein sequence ID" value="MBP0482025.1"/>
    <property type="molecule type" value="Genomic_DNA"/>
</dbReference>
<accession>A0A940MLM9</accession>
<reference evidence="2" key="1">
    <citation type="submission" date="2021-03" db="EMBL/GenBank/DDBJ databases">
        <title>Sagittula salina sp. nov. strain M10.9X isolated from the marine waste.</title>
        <authorList>
            <person name="Satari L."/>
            <person name="Molina-Menor E."/>
            <person name="Vidal-Verdu A."/>
            <person name="Pascual J."/>
            <person name="Pereto J."/>
            <person name="Porcar M."/>
        </authorList>
    </citation>
    <scope>NUCLEOTIDE SEQUENCE</scope>
    <source>
        <strain evidence="2">M10.9X</strain>
    </source>
</reference>
<feature type="chain" id="PRO_5037877460" evidence="1">
    <location>
        <begin position="22"/>
        <end position="199"/>
    </location>
</feature>
<comment type="caution">
    <text evidence="2">The sequence shown here is derived from an EMBL/GenBank/DDBJ whole genome shotgun (WGS) entry which is preliminary data.</text>
</comment>
<evidence type="ECO:0000256" key="1">
    <source>
        <dbReference type="SAM" id="SignalP"/>
    </source>
</evidence>
<evidence type="ECO:0000313" key="2">
    <source>
        <dbReference type="EMBL" id="MBP0482025.1"/>
    </source>
</evidence>
<sequence length="199" mass="20675">MKALATLGAVLASFAAGPVAAQTNSCTGNCMASDGPADNPNFHACLRRLCDADHIQPSEHIPMWNSGAIQEGTIVWAGIDTQNGRHGLYYFCQDGGISDLMIPGVPPGVQRLALTVDGRTFEKTFNSIANGVTAPIVPEDPLMRAMRGGKGVVIESVSGGSLVFAFPLIGAEEALEGAMVGCGFMADDERPLGAGARQD</sequence>
<dbReference type="RefSeq" id="WP_209359868.1">
    <property type="nucleotide sequence ID" value="NZ_JAGISH010000002.1"/>
</dbReference>
<keyword evidence="3" id="KW-1185">Reference proteome</keyword>
<protein>
    <submittedName>
        <fullName evidence="2">Uncharacterized protein</fullName>
    </submittedName>
</protein>